<reference evidence="1" key="1">
    <citation type="submission" date="2021-12" db="EMBL/GenBank/DDBJ databases">
        <authorList>
            <person name="King R."/>
        </authorList>
    </citation>
    <scope>NUCLEOTIDE SEQUENCE</scope>
</reference>
<evidence type="ECO:0000313" key="1">
    <source>
        <dbReference type="EMBL" id="CAG9789996.1"/>
    </source>
</evidence>
<dbReference type="Proteomes" id="UP001153714">
    <property type="component" value="Chromosome 20"/>
</dbReference>
<accession>A0A9N9WFR3</accession>
<protein>
    <submittedName>
        <fullName evidence="1">Uncharacterized protein</fullName>
    </submittedName>
</protein>
<organism evidence="1 2">
    <name type="scientific">Diatraea saccharalis</name>
    <name type="common">sugarcane borer</name>
    <dbReference type="NCBI Taxonomy" id="40085"/>
    <lineage>
        <taxon>Eukaryota</taxon>
        <taxon>Metazoa</taxon>
        <taxon>Ecdysozoa</taxon>
        <taxon>Arthropoda</taxon>
        <taxon>Hexapoda</taxon>
        <taxon>Insecta</taxon>
        <taxon>Pterygota</taxon>
        <taxon>Neoptera</taxon>
        <taxon>Endopterygota</taxon>
        <taxon>Lepidoptera</taxon>
        <taxon>Glossata</taxon>
        <taxon>Ditrysia</taxon>
        <taxon>Pyraloidea</taxon>
        <taxon>Crambidae</taxon>
        <taxon>Crambinae</taxon>
        <taxon>Diatraea</taxon>
    </lineage>
</organism>
<reference evidence="1" key="2">
    <citation type="submission" date="2022-10" db="EMBL/GenBank/DDBJ databases">
        <authorList>
            <consortium name="ENA_rothamsted_submissions"/>
            <consortium name="culmorum"/>
            <person name="King R."/>
        </authorList>
    </citation>
    <scope>NUCLEOTIDE SEQUENCE</scope>
</reference>
<keyword evidence="2" id="KW-1185">Reference proteome</keyword>
<dbReference type="EMBL" id="OU893351">
    <property type="protein sequence ID" value="CAG9789996.1"/>
    <property type="molecule type" value="Genomic_DNA"/>
</dbReference>
<sequence>MFISFKSNTLEFNRKLDSVVTIHQELYLHKNTYLMNTNKKRKSMLLQITLLLFLTIVCQGKIEINVTVASNINDVIVKFAGTDNEIITDSEKDLFNITIGNLNHGMRVELGKAPDNIFFKDPTPYGDLFKKFKWQQAKRSLRVVNAEINEIIKKETVLKIHEHINNSTDVIKTVRSLYDYVENDMYSSWSENGLPEEDIFYNVTINFGDTPFQYETRWRDRTQRSTIVKIGVAKKGLISIKPGQTIVTKLKAFKTIISMNLKYRAQIVGNLIGDYQNLYGKYHFYSPTMENIMKAAGLKNHIETTESLEVICYTDPAIDVFDKDTGLTITSHVSLRFRHLRRNKPRQ</sequence>
<dbReference type="OrthoDB" id="7405779at2759"/>
<gene>
    <name evidence="1" type="ORF">DIATSA_LOCUS7688</name>
</gene>
<evidence type="ECO:0000313" key="2">
    <source>
        <dbReference type="Proteomes" id="UP001153714"/>
    </source>
</evidence>
<dbReference type="CDD" id="cd20235">
    <property type="entry name" value="PFM_spherulin-2a-like"/>
    <property type="match status" value="1"/>
</dbReference>
<proteinExistence type="predicted"/>
<dbReference type="AlphaFoldDB" id="A0A9N9WFR3"/>
<name>A0A9N9WFR3_9NEOP</name>